<name>A0AA42W4X7_9BURK</name>
<evidence type="ECO:0000313" key="2">
    <source>
        <dbReference type="Proteomes" id="UP001161294"/>
    </source>
</evidence>
<organism evidence="1 2">
    <name type="scientific">Comamonas aquatica</name>
    <dbReference type="NCBI Taxonomy" id="225991"/>
    <lineage>
        <taxon>Bacteria</taxon>
        <taxon>Pseudomonadati</taxon>
        <taxon>Pseudomonadota</taxon>
        <taxon>Betaproteobacteria</taxon>
        <taxon>Burkholderiales</taxon>
        <taxon>Comamonadaceae</taxon>
        <taxon>Comamonas</taxon>
    </lineage>
</organism>
<proteinExistence type="predicted"/>
<accession>A0AA42W4X7</accession>
<sequence>MQQRHSDAPKVPTFMHIAQRKLLDLEDRGYSVVGYAIQKTIDGNHPSRGFIDSYGFVGWWRGEDEWNLTVQREVERRLKGAQKTDSAVQAKENYSSN</sequence>
<reference evidence="1" key="1">
    <citation type="submission" date="2022-09" db="EMBL/GenBank/DDBJ databases">
        <title>Intensive care unit water sources are persistently colonized with multi-drug resistant bacteria and are the site of extensive horizontal gene transfer of antibiotic resistance genes.</title>
        <authorList>
            <person name="Diorio-Toth L."/>
        </authorList>
    </citation>
    <scope>NUCLEOTIDE SEQUENCE</scope>
    <source>
        <strain evidence="1">GD03686</strain>
    </source>
</reference>
<gene>
    <name evidence="1" type="ORF">N5J23_18120</name>
</gene>
<evidence type="ECO:0000313" key="1">
    <source>
        <dbReference type="EMBL" id="MDH2007416.1"/>
    </source>
</evidence>
<dbReference type="Proteomes" id="UP001161294">
    <property type="component" value="Unassembled WGS sequence"/>
</dbReference>
<comment type="caution">
    <text evidence="1">The sequence shown here is derived from an EMBL/GenBank/DDBJ whole genome shotgun (WGS) entry which is preliminary data.</text>
</comment>
<dbReference type="RefSeq" id="WP_279852548.1">
    <property type="nucleotide sequence ID" value="NZ_JAOCIA010000074.1"/>
</dbReference>
<dbReference type="AlphaFoldDB" id="A0AA42W4X7"/>
<dbReference type="EMBL" id="JAOCJW010000074">
    <property type="protein sequence ID" value="MDH2007416.1"/>
    <property type="molecule type" value="Genomic_DNA"/>
</dbReference>
<protein>
    <submittedName>
        <fullName evidence="1">Uncharacterized protein</fullName>
    </submittedName>
</protein>